<dbReference type="InterPro" id="IPR022622">
    <property type="entry name" value="DUF3492"/>
</dbReference>
<evidence type="ECO:0000259" key="1">
    <source>
        <dbReference type="Pfam" id="PF00534"/>
    </source>
</evidence>
<dbReference type="EMBL" id="BNAG01000003">
    <property type="protein sequence ID" value="GHE67166.1"/>
    <property type="molecule type" value="Genomic_DNA"/>
</dbReference>
<dbReference type="Pfam" id="PF00534">
    <property type="entry name" value="Glycos_transf_1"/>
    <property type="match status" value="1"/>
</dbReference>
<feature type="domain" description="DUF3492" evidence="2">
    <location>
        <begin position="10"/>
        <end position="289"/>
    </location>
</feature>
<comment type="caution">
    <text evidence="3">The sequence shown here is derived from an EMBL/GenBank/DDBJ whole genome shotgun (WGS) entry which is preliminary data.</text>
</comment>
<accession>A0ABQ3I9J1</accession>
<keyword evidence="4" id="KW-1185">Reference proteome</keyword>
<dbReference type="RefSeq" id="WP_189630434.1">
    <property type="nucleotide sequence ID" value="NZ_BNAG01000003.1"/>
</dbReference>
<protein>
    <submittedName>
        <fullName evidence="3">Lipopolysaccharide glycosyltransferase, putative</fullName>
    </submittedName>
</protein>
<gene>
    <name evidence="3" type="primary">icsA</name>
    <name evidence="3" type="ORF">GCM10011340_23310</name>
</gene>
<feature type="domain" description="Glycosyl transferase family 1" evidence="1">
    <location>
        <begin position="309"/>
        <end position="473"/>
    </location>
</feature>
<dbReference type="SUPFAM" id="SSF53756">
    <property type="entry name" value="UDP-Glycosyltransferase/glycogen phosphorylase"/>
    <property type="match status" value="1"/>
</dbReference>
<name>A0ABQ3I9J1_9BACT</name>
<dbReference type="Proteomes" id="UP000658258">
    <property type="component" value="Unassembled WGS sequence"/>
</dbReference>
<dbReference type="InterPro" id="IPR001296">
    <property type="entry name" value="Glyco_trans_1"/>
</dbReference>
<evidence type="ECO:0000313" key="3">
    <source>
        <dbReference type="EMBL" id="GHE67166.1"/>
    </source>
</evidence>
<dbReference type="Gene3D" id="3.40.50.2000">
    <property type="entry name" value="Glycogen Phosphorylase B"/>
    <property type="match status" value="2"/>
</dbReference>
<dbReference type="PANTHER" id="PTHR12526:SF630">
    <property type="entry name" value="GLYCOSYLTRANSFERASE"/>
    <property type="match status" value="1"/>
</dbReference>
<dbReference type="PANTHER" id="PTHR12526">
    <property type="entry name" value="GLYCOSYLTRANSFERASE"/>
    <property type="match status" value="1"/>
</dbReference>
<dbReference type="InterPro" id="IPR047691">
    <property type="entry name" value="PelF-like"/>
</dbReference>
<evidence type="ECO:0000313" key="4">
    <source>
        <dbReference type="Proteomes" id="UP000658258"/>
    </source>
</evidence>
<organism evidence="3 4">
    <name type="scientific">Roseivirga thermotolerans</name>
    <dbReference type="NCBI Taxonomy" id="1758176"/>
    <lineage>
        <taxon>Bacteria</taxon>
        <taxon>Pseudomonadati</taxon>
        <taxon>Bacteroidota</taxon>
        <taxon>Cytophagia</taxon>
        <taxon>Cytophagales</taxon>
        <taxon>Roseivirgaceae</taxon>
        <taxon>Roseivirga</taxon>
    </lineage>
</organism>
<reference evidence="4" key="1">
    <citation type="journal article" date="2019" name="Int. J. Syst. Evol. Microbiol.">
        <title>The Global Catalogue of Microorganisms (GCM) 10K type strain sequencing project: providing services to taxonomists for standard genome sequencing and annotation.</title>
        <authorList>
            <consortium name="The Broad Institute Genomics Platform"/>
            <consortium name="The Broad Institute Genome Sequencing Center for Infectious Disease"/>
            <person name="Wu L."/>
            <person name="Ma J."/>
        </authorList>
    </citation>
    <scope>NUCLEOTIDE SEQUENCE [LARGE SCALE GENOMIC DNA]</scope>
    <source>
        <strain evidence="4">CGMCC 1.15111</strain>
    </source>
</reference>
<dbReference type="NCBIfam" id="NF038011">
    <property type="entry name" value="PelF"/>
    <property type="match status" value="1"/>
</dbReference>
<dbReference type="Pfam" id="PF11997">
    <property type="entry name" value="DUF3492"/>
    <property type="match status" value="1"/>
</dbReference>
<sequence length="511" mass="59682">MKRTEDDKINVLLISEGTYPFYGGGISTWSHMLCDRVSNVHFNLYSINAGYIPKPIFELSPSVKEVIQVPLWAPDEPQDYVSYKRDYYKVVSKKEETTSEVVQERFIPIFEKFLQMVYEGSTDMKVLDVVFYELWLYFQDYDYKRTMQDQAVWEAFKYEATRKTEEDGSYVASLFDITVGLRWLYRFLIPFSIPIKKMDLCHITLSGFPLIPALVLKYRYGTPLMITEHGVYVRERLLYINRSDYSYFIKDFLIRLTETITRLSYYKADKILSVNKFNITWELMYGASEDKIEITYNGVDHEKFTPRQKPEHLRGIPTVVAAARIFELKDVLTMIRSCDVVRKKIPNVRYLVYGDKNAVPEYTEQCENLIKQLKLENNFFLMGYHSEPHLIFSEGDISILTSISEGFPFTVIESMSCGVPVVATDVGGVAEAIDEGSGFVCKPRDPEAIGKRVIQLLEDEELRKTMSVHARKRVMENFTLDIFIESYERIYEEVYQKQQPKKQKIKKELSL</sequence>
<proteinExistence type="predicted"/>
<evidence type="ECO:0000259" key="2">
    <source>
        <dbReference type="Pfam" id="PF11997"/>
    </source>
</evidence>